<sequence length="202" mass="23412">MSFSNSKASSWSNLGTQNTYSDSEKMEKWIECDLLGCTDMALLYIKDTKTYTCMKHPNTNILNSYQNMEQNNIQPKTCDHQGCSIKSLCYIPGLNSYFCIKHCLSPCKDTYPKCYFYHNFTKGHLGLLKNTVRKIKEYMDHLKTVLLINNIKARCETEESKRDHLDDFVTPIFEAIDSEVKPLCSDILHFCKDLVFQKLLNT</sequence>
<dbReference type="Proteomes" id="UP001295684">
    <property type="component" value="Unassembled WGS sequence"/>
</dbReference>
<dbReference type="AlphaFoldDB" id="A0AAD1Y5X5"/>
<organism evidence="1 2">
    <name type="scientific">Euplotes crassus</name>
    <dbReference type="NCBI Taxonomy" id="5936"/>
    <lineage>
        <taxon>Eukaryota</taxon>
        <taxon>Sar</taxon>
        <taxon>Alveolata</taxon>
        <taxon>Ciliophora</taxon>
        <taxon>Intramacronucleata</taxon>
        <taxon>Spirotrichea</taxon>
        <taxon>Hypotrichia</taxon>
        <taxon>Euplotida</taxon>
        <taxon>Euplotidae</taxon>
        <taxon>Moneuplotes</taxon>
    </lineage>
</organism>
<dbReference type="EMBL" id="CAMPGE010027682">
    <property type="protein sequence ID" value="CAI2385293.1"/>
    <property type="molecule type" value="Genomic_DNA"/>
</dbReference>
<evidence type="ECO:0000313" key="2">
    <source>
        <dbReference type="Proteomes" id="UP001295684"/>
    </source>
</evidence>
<comment type="caution">
    <text evidence="1">The sequence shown here is derived from an EMBL/GenBank/DDBJ whole genome shotgun (WGS) entry which is preliminary data.</text>
</comment>
<evidence type="ECO:0000313" key="1">
    <source>
        <dbReference type="EMBL" id="CAI2385293.1"/>
    </source>
</evidence>
<proteinExistence type="predicted"/>
<gene>
    <name evidence="1" type="ORF">ECRASSUSDP1_LOCUS26848</name>
</gene>
<protein>
    <submittedName>
        <fullName evidence="1">Uncharacterized protein</fullName>
    </submittedName>
</protein>
<keyword evidence="2" id="KW-1185">Reference proteome</keyword>
<accession>A0AAD1Y5X5</accession>
<name>A0AAD1Y5X5_EUPCR</name>
<reference evidence="1" key="1">
    <citation type="submission" date="2023-07" db="EMBL/GenBank/DDBJ databases">
        <authorList>
            <consortium name="AG Swart"/>
            <person name="Singh M."/>
            <person name="Singh A."/>
            <person name="Seah K."/>
            <person name="Emmerich C."/>
        </authorList>
    </citation>
    <scope>NUCLEOTIDE SEQUENCE</scope>
    <source>
        <strain evidence="1">DP1</strain>
    </source>
</reference>